<dbReference type="OrthoDB" id="9809136at2"/>
<dbReference type="Gene3D" id="3.40.1530.20">
    <property type="entry name" value="Protein of unknown function (DUF1491)"/>
    <property type="match status" value="1"/>
</dbReference>
<reference evidence="1 2" key="1">
    <citation type="submission" date="2019-03" db="EMBL/GenBank/DDBJ databases">
        <title>The complete genome sequence of Swingsia samuiensis NBRC107927(T).</title>
        <authorList>
            <person name="Chua K.-O."/>
            <person name="Chan K.-G."/>
            <person name="See-Too W.-S."/>
        </authorList>
    </citation>
    <scope>NUCLEOTIDE SEQUENCE [LARGE SCALE GENOMIC DNA]</scope>
    <source>
        <strain evidence="1 2">AH83</strain>
    </source>
</reference>
<dbReference type="EMBL" id="CP038141">
    <property type="protein sequence ID" value="QDH16740.1"/>
    <property type="molecule type" value="Genomic_DNA"/>
</dbReference>
<dbReference type="Proteomes" id="UP000316313">
    <property type="component" value="Chromosome"/>
</dbReference>
<gene>
    <name evidence="1" type="ORF">E3D00_03530</name>
</gene>
<organism evidence="1 2">
    <name type="scientific">Swingsia samuiensis</name>
    <dbReference type="NCBI Taxonomy" id="1293412"/>
    <lineage>
        <taxon>Bacteria</taxon>
        <taxon>Pseudomonadati</taxon>
        <taxon>Pseudomonadota</taxon>
        <taxon>Alphaproteobacteria</taxon>
        <taxon>Acetobacterales</taxon>
        <taxon>Acetobacteraceae</taxon>
        <taxon>Swingsia</taxon>
    </lineage>
</organism>
<dbReference type="AlphaFoldDB" id="A0A4Y6UIU0"/>
<dbReference type="RefSeq" id="WP_141459989.1">
    <property type="nucleotide sequence ID" value="NZ_CP038141.1"/>
</dbReference>
<evidence type="ECO:0000313" key="1">
    <source>
        <dbReference type="EMBL" id="QDH16740.1"/>
    </source>
</evidence>
<sequence length="113" mass="13070">MFQSLKSGLWVRALIRQMASSNIFATILHKGDEDAGAILIVLRDRDSNCVILRENQNKWDRSDTQSFTDTDDYLKRQTKYDPDLWILELDVDNISSAIEKTFSPRQLGEDVFD</sequence>
<dbReference type="KEGG" id="ssam:E3D00_03530"/>
<evidence type="ECO:0000313" key="2">
    <source>
        <dbReference type="Proteomes" id="UP000316313"/>
    </source>
</evidence>
<protein>
    <submittedName>
        <fullName evidence="1">DUF1491 family protein</fullName>
    </submittedName>
</protein>
<accession>A0A4Y6UIU0</accession>
<dbReference type="Pfam" id="PF07372">
    <property type="entry name" value="DUF1491"/>
    <property type="match status" value="1"/>
</dbReference>
<name>A0A4Y6UIU0_9PROT</name>
<proteinExistence type="predicted"/>
<keyword evidence="2" id="KW-1185">Reference proteome</keyword>
<dbReference type="InterPro" id="IPR009964">
    <property type="entry name" value="DUF1491"/>
</dbReference>